<evidence type="ECO:0000313" key="6">
    <source>
        <dbReference type="RefSeq" id="XP_030531929.1"/>
    </source>
</evidence>
<evidence type="ECO:0000256" key="1">
    <source>
        <dbReference type="ARBA" id="ARBA00006643"/>
    </source>
</evidence>
<dbReference type="NCBIfam" id="TIGR00756">
    <property type="entry name" value="PPR"/>
    <property type="match status" value="5"/>
</dbReference>
<dbReference type="GO" id="GO:0008270">
    <property type="term" value="F:zinc ion binding"/>
    <property type="evidence" value="ECO:0007669"/>
    <property type="project" value="InterPro"/>
</dbReference>
<dbReference type="FunFam" id="1.25.40.10:FF:000090">
    <property type="entry name" value="Pentatricopeptide repeat-containing protein, chloroplastic"/>
    <property type="match status" value="1"/>
</dbReference>
<dbReference type="InterPro" id="IPR046960">
    <property type="entry name" value="PPR_At4g14850-like_plant"/>
</dbReference>
<name>A0A8B8PBA2_9MYRT</name>
<dbReference type="KEGG" id="rarg:115742006"/>
<organism evidence="5 6">
    <name type="scientific">Rhodamnia argentea</name>
    <dbReference type="NCBI Taxonomy" id="178133"/>
    <lineage>
        <taxon>Eukaryota</taxon>
        <taxon>Viridiplantae</taxon>
        <taxon>Streptophyta</taxon>
        <taxon>Embryophyta</taxon>
        <taxon>Tracheophyta</taxon>
        <taxon>Spermatophyta</taxon>
        <taxon>Magnoliopsida</taxon>
        <taxon>eudicotyledons</taxon>
        <taxon>Gunneridae</taxon>
        <taxon>Pentapetalae</taxon>
        <taxon>rosids</taxon>
        <taxon>malvids</taxon>
        <taxon>Myrtales</taxon>
        <taxon>Myrtaceae</taxon>
        <taxon>Myrtoideae</taxon>
        <taxon>Myrteae</taxon>
        <taxon>Australasian group</taxon>
        <taxon>Rhodamnia</taxon>
    </lineage>
</organism>
<dbReference type="Proteomes" id="UP000827889">
    <property type="component" value="Chromosome 10"/>
</dbReference>
<evidence type="ECO:0000313" key="5">
    <source>
        <dbReference type="Proteomes" id="UP000827889"/>
    </source>
</evidence>
<evidence type="ECO:0000256" key="3">
    <source>
        <dbReference type="PROSITE-ProRule" id="PRU00708"/>
    </source>
</evidence>
<evidence type="ECO:0000256" key="2">
    <source>
        <dbReference type="ARBA" id="ARBA00022737"/>
    </source>
</evidence>
<keyword evidence="2" id="KW-0677">Repeat</keyword>
<feature type="repeat" description="PPR" evidence="3">
    <location>
        <begin position="317"/>
        <end position="351"/>
    </location>
</feature>
<dbReference type="GO" id="GO:0009451">
    <property type="term" value="P:RNA modification"/>
    <property type="evidence" value="ECO:0007669"/>
    <property type="project" value="InterPro"/>
</dbReference>
<dbReference type="FunFam" id="1.25.40.10:FF:000285">
    <property type="entry name" value="Pentatricopeptide repeat-containing protein, chloroplastic"/>
    <property type="match status" value="1"/>
</dbReference>
<dbReference type="Gene3D" id="1.25.40.10">
    <property type="entry name" value="Tetratricopeptide repeat domain"/>
    <property type="match status" value="5"/>
</dbReference>
<feature type="domain" description="DYW" evidence="4">
    <location>
        <begin position="633"/>
        <end position="725"/>
    </location>
</feature>
<dbReference type="PROSITE" id="PS51375">
    <property type="entry name" value="PPR"/>
    <property type="match status" value="4"/>
</dbReference>
<evidence type="ECO:0000259" key="4">
    <source>
        <dbReference type="Pfam" id="PF14432"/>
    </source>
</evidence>
<feature type="repeat" description="PPR" evidence="3">
    <location>
        <begin position="114"/>
        <end position="148"/>
    </location>
</feature>
<dbReference type="RefSeq" id="XP_030531929.1">
    <property type="nucleotide sequence ID" value="XM_030676069.2"/>
</dbReference>
<dbReference type="GeneID" id="115742006"/>
<dbReference type="InterPro" id="IPR046848">
    <property type="entry name" value="E_motif"/>
</dbReference>
<dbReference type="InterPro" id="IPR032867">
    <property type="entry name" value="DYW_dom"/>
</dbReference>
<dbReference type="Pfam" id="PF01535">
    <property type="entry name" value="PPR"/>
    <property type="match status" value="6"/>
</dbReference>
<dbReference type="PANTHER" id="PTHR47926:SF385">
    <property type="entry name" value="DYW DOMAIN-CONTAINING PROTEIN"/>
    <property type="match status" value="1"/>
</dbReference>
<dbReference type="AlphaFoldDB" id="A0A8B8PBA2"/>
<accession>A0A8B8PBA2</accession>
<dbReference type="Pfam" id="PF14432">
    <property type="entry name" value="DYW_deaminase"/>
    <property type="match status" value="1"/>
</dbReference>
<dbReference type="InterPro" id="IPR011990">
    <property type="entry name" value="TPR-like_helical_dom_sf"/>
</dbReference>
<dbReference type="InterPro" id="IPR002885">
    <property type="entry name" value="PPR_rpt"/>
</dbReference>
<dbReference type="Pfam" id="PF20431">
    <property type="entry name" value="E_motif"/>
    <property type="match status" value="1"/>
</dbReference>
<comment type="similarity">
    <text evidence="1">Belongs to the PPR family. PCMP-H subfamily.</text>
</comment>
<gene>
    <name evidence="6" type="primary">LOC115742006</name>
</gene>
<feature type="repeat" description="PPR" evidence="3">
    <location>
        <begin position="216"/>
        <end position="246"/>
    </location>
</feature>
<proteinExistence type="inferred from homology"/>
<feature type="repeat" description="PPR" evidence="3">
    <location>
        <begin position="418"/>
        <end position="452"/>
    </location>
</feature>
<dbReference type="GO" id="GO:0003723">
    <property type="term" value="F:RNA binding"/>
    <property type="evidence" value="ECO:0007669"/>
    <property type="project" value="InterPro"/>
</dbReference>
<dbReference type="PANTHER" id="PTHR47926">
    <property type="entry name" value="PENTATRICOPEPTIDE REPEAT-CONTAINING PROTEIN"/>
    <property type="match status" value="1"/>
</dbReference>
<reference evidence="6" key="1">
    <citation type="submission" date="2025-08" db="UniProtKB">
        <authorList>
            <consortium name="RefSeq"/>
        </authorList>
    </citation>
    <scope>IDENTIFICATION</scope>
    <source>
        <tissue evidence="6">Leaf</tissue>
    </source>
</reference>
<sequence length="725" mass="81731">MFRGNLVRLLTLRFEAVSMTSRASKNLHTPTKYAPFLFQGHHRDSIIAYPTKLLKLSADSENLRIGKMIHAQLIASNENSRDGIVEANSLINLYSKCGQILSARKLFDDMCERNEVSWGALMAGYLRSGFPSEVIQLFKSMLSLDRVPPNEYILATVFSSCSDYRRVDEGKQCHGYVVKSGLEFHQYVKNALLNMYLRCWDVKAGIVVLDTLPGYDIFTYNLVLNGLMENGNLMDALGVLARMVAGRAAWDGATYSTALGLCASLKDLKLGLSLHCRMLKSRVDCDDFFCSTLIDMYGKCGKVMSASKVFSILQIRNVVTWTAVMTAHFQNGFFEEALNHLPEMENECVLPNDYTFVVLLNCCAALSALRHGYLLHALVQKSGFKNHTNVGNALINMYSKSGNIEASYEVFSNMVHRDFATWNSMICGYSQHGLGREALSVFGEMMAARELPSYVTFVGVLSACAHLGLEQEALFYLNHLMRHYGIEPGVEHYTCIIRLLTKVGSLDKAENFMKSTPVQWDTVAWRTLLNACHVHRQYGLGQRIADIVIRMDATDVGTYILASNMYAKAKRWDGVVNIRKLMRERSIKKEPGVCWIEIKDTTHVFVSDDHSHPEYLKIYEKVGELLAKIKEVGYVPAIAGVLHDVEDEQKEEYLSYHSEKLAIAYGLLKTPSAAPLRVIKNLRICDDCHSAVKLIAKVTKRVIIVRDVNRFHQFREGFCSCGDHW</sequence>
<keyword evidence="5" id="KW-1185">Reference proteome</keyword>
<dbReference type="OrthoDB" id="724816at2759"/>
<protein>
    <submittedName>
        <fullName evidence="6">Pentatricopeptide repeat-containing protein At5g39680</fullName>
    </submittedName>
</protein>
<dbReference type="Pfam" id="PF13041">
    <property type="entry name" value="PPR_2"/>
    <property type="match status" value="1"/>
</dbReference>